<keyword evidence="3" id="KW-1003">Cell membrane</keyword>
<feature type="transmembrane region" description="Helical" evidence="7">
    <location>
        <begin position="90"/>
        <end position="110"/>
    </location>
</feature>
<evidence type="ECO:0000256" key="2">
    <source>
        <dbReference type="ARBA" id="ARBA00022448"/>
    </source>
</evidence>
<keyword evidence="4 7" id="KW-0812">Transmembrane</keyword>
<name>A0A162H411_BDEBC</name>
<proteinExistence type="inferred from homology"/>
<feature type="domain" description="ABC transmembrane type-1" evidence="9">
    <location>
        <begin position="82"/>
        <end position="283"/>
    </location>
</feature>
<comment type="similarity">
    <text evidence="7">Belongs to the binding-protein-dependent transport system permease family.</text>
</comment>
<evidence type="ECO:0000256" key="4">
    <source>
        <dbReference type="ARBA" id="ARBA00022692"/>
    </source>
</evidence>
<dbReference type="CDD" id="cd06261">
    <property type="entry name" value="TM_PBP2"/>
    <property type="match status" value="1"/>
</dbReference>
<dbReference type="Pfam" id="PF00528">
    <property type="entry name" value="BPD_transp_1"/>
    <property type="match status" value="1"/>
</dbReference>
<evidence type="ECO:0000256" key="3">
    <source>
        <dbReference type="ARBA" id="ARBA00022475"/>
    </source>
</evidence>
<feature type="transmembrane region" description="Helical" evidence="7">
    <location>
        <begin position="260"/>
        <end position="283"/>
    </location>
</feature>
<evidence type="ECO:0000256" key="8">
    <source>
        <dbReference type="SAM" id="SignalP"/>
    </source>
</evidence>
<dbReference type="InterPro" id="IPR000515">
    <property type="entry name" value="MetI-like"/>
</dbReference>
<gene>
    <name evidence="10" type="ORF">AZI87_01090</name>
</gene>
<feature type="transmembrane region" description="Helical" evidence="7">
    <location>
        <begin position="218"/>
        <end position="240"/>
    </location>
</feature>
<dbReference type="EMBL" id="LUKD01000001">
    <property type="protein sequence ID" value="KYG69620.1"/>
    <property type="molecule type" value="Genomic_DNA"/>
</dbReference>
<accession>A0A162H411</accession>
<comment type="caution">
    <text evidence="10">The sequence shown here is derived from an EMBL/GenBank/DDBJ whole genome shotgun (WGS) entry which is preliminary data.</text>
</comment>
<dbReference type="GO" id="GO:0055085">
    <property type="term" value="P:transmembrane transport"/>
    <property type="evidence" value="ECO:0007669"/>
    <property type="project" value="InterPro"/>
</dbReference>
<dbReference type="InterPro" id="IPR035906">
    <property type="entry name" value="MetI-like_sf"/>
</dbReference>
<dbReference type="PANTHER" id="PTHR30465:SF74">
    <property type="entry name" value="OLIGOPEPTIDE TRANSPORT SYSTEM PERMEASE PROTEIN OPPB"/>
    <property type="match status" value="1"/>
</dbReference>
<sequence>MASLAVLAALTFFLLKALPGGPFDEETALNPLVKEKLQEHWKVDQSWVGQATSYLTSLVQGDLGVSMTRPERTVTEIISQGVANTLTLNALALLFILIGAFVISLVAVRFKDTWVEHLIDQTVIAFLSLPSLFWGPLLIYFFGFYWNVFPVAFLTGPSHYVLPLLTLCLRPLAVLIRLLKNSLNENLQQDYVRTARAKGVKIWNILFHHVLKNSLIPFLSYVGPLIVSLLSGSFLVEVLFAVPGLGTEFISALNDRDYTLIVGLTLFYGALLVLVNSFIDVLIKIADPRLREEA</sequence>
<feature type="transmembrane region" description="Helical" evidence="7">
    <location>
        <begin position="122"/>
        <end position="148"/>
    </location>
</feature>
<feature type="chain" id="PRO_5007835483" evidence="8">
    <location>
        <begin position="18"/>
        <end position="294"/>
    </location>
</feature>
<evidence type="ECO:0000256" key="7">
    <source>
        <dbReference type="RuleBase" id="RU363032"/>
    </source>
</evidence>
<evidence type="ECO:0000313" key="11">
    <source>
        <dbReference type="Proteomes" id="UP000075799"/>
    </source>
</evidence>
<dbReference type="AlphaFoldDB" id="A0A162H411"/>
<evidence type="ECO:0000256" key="1">
    <source>
        <dbReference type="ARBA" id="ARBA00004651"/>
    </source>
</evidence>
<keyword evidence="6 7" id="KW-0472">Membrane</keyword>
<organism evidence="10 11">
    <name type="scientific">Bdellovibrio bacteriovorus</name>
    <dbReference type="NCBI Taxonomy" id="959"/>
    <lineage>
        <taxon>Bacteria</taxon>
        <taxon>Pseudomonadati</taxon>
        <taxon>Bdellovibrionota</taxon>
        <taxon>Bdellovibrionia</taxon>
        <taxon>Bdellovibrionales</taxon>
        <taxon>Pseudobdellovibrionaceae</taxon>
        <taxon>Bdellovibrio</taxon>
    </lineage>
</organism>
<dbReference type="PANTHER" id="PTHR30465">
    <property type="entry name" value="INNER MEMBRANE ABC TRANSPORTER"/>
    <property type="match status" value="1"/>
</dbReference>
<keyword evidence="8" id="KW-0732">Signal</keyword>
<evidence type="ECO:0000313" key="10">
    <source>
        <dbReference type="EMBL" id="KYG69620.1"/>
    </source>
</evidence>
<dbReference type="GO" id="GO:0005886">
    <property type="term" value="C:plasma membrane"/>
    <property type="evidence" value="ECO:0007669"/>
    <property type="project" value="UniProtKB-SubCell"/>
</dbReference>
<comment type="subcellular location">
    <subcellularLocation>
        <location evidence="1 7">Cell membrane</location>
        <topology evidence="1 7">Multi-pass membrane protein</topology>
    </subcellularLocation>
</comment>
<dbReference type="PROSITE" id="PS50928">
    <property type="entry name" value="ABC_TM1"/>
    <property type="match status" value="1"/>
</dbReference>
<dbReference type="Gene3D" id="1.10.3720.10">
    <property type="entry name" value="MetI-like"/>
    <property type="match status" value="1"/>
</dbReference>
<evidence type="ECO:0000256" key="5">
    <source>
        <dbReference type="ARBA" id="ARBA00022989"/>
    </source>
</evidence>
<dbReference type="Proteomes" id="UP000075799">
    <property type="component" value="Unassembled WGS sequence"/>
</dbReference>
<feature type="transmembrane region" description="Helical" evidence="7">
    <location>
        <begin position="160"/>
        <end position="179"/>
    </location>
</feature>
<evidence type="ECO:0000256" key="6">
    <source>
        <dbReference type="ARBA" id="ARBA00023136"/>
    </source>
</evidence>
<protein>
    <submittedName>
        <fullName evidence="10">Peptide ABC transporter permease</fullName>
    </submittedName>
</protein>
<evidence type="ECO:0000259" key="9">
    <source>
        <dbReference type="PROSITE" id="PS50928"/>
    </source>
</evidence>
<feature type="signal peptide" evidence="8">
    <location>
        <begin position="1"/>
        <end position="17"/>
    </location>
</feature>
<dbReference type="SUPFAM" id="SSF161098">
    <property type="entry name" value="MetI-like"/>
    <property type="match status" value="1"/>
</dbReference>
<keyword evidence="5 7" id="KW-1133">Transmembrane helix</keyword>
<keyword evidence="2 7" id="KW-0813">Transport</keyword>
<reference evidence="10 11" key="1">
    <citation type="submission" date="2016-03" db="EMBL/GenBank/DDBJ databases">
        <authorList>
            <person name="Ploux O."/>
        </authorList>
    </citation>
    <scope>NUCLEOTIDE SEQUENCE [LARGE SCALE GENOMIC DNA]</scope>
    <source>
        <strain evidence="10 11">EC13</strain>
    </source>
</reference>